<protein>
    <submittedName>
        <fullName evidence="2">Uncharacterized protein</fullName>
    </submittedName>
</protein>
<dbReference type="EMBL" id="QVTD01000022">
    <property type="protein sequence ID" value="RFU60745.1"/>
    <property type="molecule type" value="Genomic_DNA"/>
</dbReference>
<dbReference type="AlphaFoldDB" id="A0A372L8K2"/>
<keyword evidence="3" id="KW-1185">Reference proteome</keyword>
<keyword evidence="1" id="KW-0175">Coiled coil</keyword>
<comment type="caution">
    <text evidence="2">The sequence shown here is derived from an EMBL/GenBank/DDBJ whole genome shotgun (WGS) entry which is preliminary data.</text>
</comment>
<gene>
    <name evidence="2" type="ORF">D0466_20545</name>
</gene>
<reference evidence="2 3" key="1">
    <citation type="submission" date="2018-08" db="EMBL/GenBank/DDBJ databases">
        <title>Bacillus chawlae sp. nov., Bacillus glennii sp. nov., and Bacillus saganii sp. nov. Isolated from the Vehicle Assembly Building at Kennedy Space Center where the Viking Spacecraft were Assembled.</title>
        <authorList>
            <person name="Seuylemezian A."/>
            <person name="Vaishampayan P."/>
        </authorList>
    </citation>
    <scope>NUCLEOTIDE SEQUENCE [LARGE SCALE GENOMIC DNA]</scope>
    <source>
        <strain evidence="2 3">V44-8</strain>
    </source>
</reference>
<accession>A0A372L8K2</accession>
<proteinExistence type="predicted"/>
<dbReference type="RefSeq" id="WP_117324381.1">
    <property type="nucleotide sequence ID" value="NZ_QVTD01000022.1"/>
</dbReference>
<evidence type="ECO:0000313" key="2">
    <source>
        <dbReference type="EMBL" id="RFU60745.1"/>
    </source>
</evidence>
<evidence type="ECO:0000313" key="3">
    <source>
        <dbReference type="Proteomes" id="UP000262939"/>
    </source>
</evidence>
<dbReference type="Proteomes" id="UP000262939">
    <property type="component" value="Unassembled WGS sequence"/>
</dbReference>
<name>A0A372L8K2_9BACI</name>
<sequence length="121" mass="13936">MGEKEKLRFCTTCRCHQGMHVHGTEFSNSIRTAPYQQIDRMEELIGDLIGFIAKTNAKTALGENQLFELEIIIARLESQYKILQKNNESLLSRIASLEKRLDSETLRRQAFLLEGVQRVPQ</sequence>
<feature type="coiled-coil region" evidence="1">
    <location>
        <begin position="66"/>
        <end position="107"/>
    </location>
</feature>
<dbReference type="OrthoDB" id="2879766at2"/>
<evidence type="ECO:0000256" key="1">
    <source>
        <dbReference type="SAM" id="Coils"/>
    </source>
</evidence>
<organism evidence="2 3">
    <name type="scientific">Peribacillus glennii</name>
    <dbReference type="NCBI Taxonomy" id="2303991"/>
    <lineage>
        <taxon>Bacteria</taxon>
        <taxon>Bacillati</taxon>
        <taxon>Bacillota</taxon>
        <taxon>Bacilli</taxon>
        <taxon>Bacillales</taxon>
        <taxon>Bacillaceae</taxon>
        <taxon>Peribacillus</taxon>
    </lineage>
</organism>